<dbReference type="AlphaFoldDB" id="A0A7S8IXR3"/>
<evidence type="ECO:0000313" key="3">
    <source>
        <dbReference type="Proteomes" id="UP000593737"/>
    </source>
</evidence>
<protein>
    <recommendedName>
        <fullName evidence="4">YtxH domain-containing protein</fullName>
    </recommendedName>
</protein>
<dbReference type="InterPro" id="IPR052928">
    <property type="entry name" value="Desiccation-related_membrane"/>
</dbReference>
<dbReference type="PANTHER" id="PTHR35792">
    <property type="entry name" value="GENERAL STRESS PROTEIN"/>
    <property type="match status" value="1"/>
</dbReference>
<dbReference type="KEGG" id="nkf:Nkreftii_000160"/>
<proteinExistence type="predicted"/>
<accession>A0A7S8IXR3</accession>
<evidence type="ECO:0000313" key="2">
    <source>
        <dbReference type="EMBL" id="QPD02386.1"/>
    </source>
</evidence>
<feature type="transmembrane region" description="Helical" evidence="1">
    <location>
        <begin position="12"/>
        <end position="32"/>
    </location>
</feature>
<keyword evidence="1" id="KW-0472">Membrane</keyword>
<sequence length="103" mass="11156">MAIQDARCSPETVLLAFLGGAIGGMIAGVLLAPKSGEETRRELKGHARRTEEEIIESAKEARAALDEVIERGKHFVAETRADVEATVTAGKEAMKEKMDQCCR</sequence>
<dbReference type="EMBL" id="CP047423">
    <property type="protein sequence ID" value="QPD02386.1"/>
    <property type="molecule type" value="Genomic_DNA"/>
</dbReference>
<reference evidence="2 3" key="1">
    <citation type="journal article" date="2020" name="ISME J.">
        <title>Enrichment and physiological characterization of a novel comammox Nitrospira indicates ammonium inhibition of complete nitrification.</title>
        <authorList>
            <person name="Sakoula D."/>
            <person name="Koch H."/>
            <person name="Frank J."/>
            <person name="Jetten M.S.M."/>
            <person name="van Kessel M.A.H.J."/>
            <person name="Lucker S."/>
        </authorList>
    </citation>
    <scope>NUCLEOTIDE SEQUENCE [LARGE SCALE GENOMIC DNA]</scope>
    <source>
        <strain evidence="2">Comreactor17</strain>
    </source>
</reference>
<evidence type="ECO:0008006" key="4">
    <source>
        <dbReference type="Google" id="ProtNLM"/>
    </source>
</evidence>
<keyword evidence="1" id="KW-0812">Transmembrane</keyword>
<organism evidence="2 3">
    <name type="scientific">Candidatus Nitrospira kreftii</name>
    <dbReference type="NCBI Taxonomy" id="2652173"/>
    <lineage>
        <taxon>Bacteria</taxon>
        <taxon>Pseudomonadati</taxon>
        <taxon>Nitrospirota</taxon>
        <taxon>Nitrospiria</taxon>
        <taxon>Nitrospirales</taxon>
        <taxon>Nitrospiraceae</taxon>
        <taxon>Nitrospira</taxon>
    </lineage>
</organism>
<dbReference type="PANTHER" id="PTHR35792:SF2">
    <property type="entry name" value="GENERAL STRESS PROTEIN"/>
    <property type="match status" value="1"/>
</dbReference>
<gene>
    <name evidence="2" type="ORF">Nkreftii_000160</name>
</gene>
<evidence type="ECO:0000256" key="1">
    <source>
        <dbReference type="SAM" id="Phobius"/>
    </source>
</evidence>
<dbReference type="InterPro" id="IPR024623">
    <property type="entry name" value="YtxH"/>
</dbReference>
<keyword evidence="1" id="KW-1133">Transmembrane helix</keyword>
<name>A0A7S8IXR3_9BACT</name>
<dbReference type="Pfam" id="PF12732">
    <property type="entry name" value="YtxH"/>
    <property type="match status" value="1"/>
</dbReference>
<dbReference type="Proteomes" id="UP000593737">
    <property type="component" value="Chromosome"/>
</dbReference>